<proteinExistence type="predicted"/>
<dbReference type="RefSeq" id="WP_145855465.1">
    <property type="nucleotide sequence ID" value="NZ_RPFW01000004.1"/>
</dbReference>
<feature type="compositionally biased region" description="Pro residues" evidence="1">
    <location>
        <begin position="156"/>
        <end position="165"/>
    </location>
</feature>
<evidence type="ECO:0000256" key="1">
    <source>
        <dbReference type="SAM" id="MobiDB-lite"/>
    </source>
</evidence>
<evidence type="ECO:0000313" key="3">
    <source>
        <dbReference type="Proteomes" id="UP000460272"/>
    </source>
</evidence>
<dbReference type="EMBL" id="RPFW01000004">
    <property type="protein sequence ID" value="TVZ03064.1"/>
    <property type="molecule type" value="Genomic_DNA"/>
</dbReference>
<name>A0A6P2BVI1_9ACTN</name>
<dbReference type="AlphaFoldDB" id="A0A6P2BVI1"/>
<keyword evidence="3" id="KW-1185">Reference proteome</keyword>
<feature type="region of interest" description="Disordered" evidence="1">
    <location>
        <begin position="153"/>
        <end position="186"/>
    </location>
</feature>
<gene>
    <name evidence="2" type="ORF">EAS64_21665</name>
</gene>
<evidence type="ECO:0000313" key="2">
    <source>
        <dbReference type="EMBL" id="TVZ03064.1"/>
    </source>
</evidence>
<dbReference type="OrthoDB" id="8535577at2"/>
<comment type="caution">
    <text evidence="2">The sequence shown here is derived from an EMBL/GenBank/DDBJ whole genome shotgun (WGS) entry which is preliminary data.</text>
</comment>
<accession>A0A6P2BVI1</accession>
<sequence>MGKRSVIADIRDAFGSELDTGQQSALISWLAFTGTFAGVRGITHAIRAGNGPFKNLSVGGEHLHHYMWGIGLLAGVGAVAVRGDEKLRRHPVTGIAYGSGLALIVDEFALLLDLKDVYWAREGRVSVDVGVTASSVVGSYFAALPVLREVARKRGLPPPASPPPKIRAAANSADPAGQAAGEPGSS</sequence>
<dbReference type="Proteomes" id="UP000460272">
    <property type="component" value="Unassembled WGS sequence"/>
</dbReference>
<reference evidence="2 3" key="1">
    <citation type="submission" date="2018-11" db="EMBL/GenBank/DDBJ databases">
        <title>Trebonia kvetii gen.nov., sp.nov., a novel acidophilic actinobacterium, and proposal of the new actinobacterial family Treboniaceae fam. nov.</title>
        <authorList>
            <person name="Rapoport D."/>
            <person name="Sagova-Mareckova M."/>
            <person name="Sedlacek I."/>
            <person name="Provaznik J."/>
            <person name="Kralova S."/>
            <person name="Pavlinic D."/>
            <person name="Benes V."/>
            <person name="Kopecky J."/>
        </authorList>
    </citation>
    <scope>NUCLEOTIDE SEQUENCE [LARGE SCALE GENOMIC DNA]</scope>
    <source>
        <strain evidence="2 3">15Tr583</strain>
    </source>
</reference>
<organism evidence="2 3">
    <name type="scientific">Trebonia kvetii</name>
    <dbReference type="NCBI Taxonomy" id="2480626"/>
    <lineage>
        <taxon>Bacteria</taxon>
        <taxon>Bacillati</taxon>
        <taxon>Actinomycetota</taxon>
        <taxon>Actinomycetes</taxon>
        <taxon>Streptosporangiales</taxon>
        <taxon>Treboniaceae</taxon>
        <taxon>Trebonia</taxon>
    </lineage>
</organism>
<protein>
    <submittedName>
        <fullName evidence="2">Uncharacterized protein</fullName>
    </submittedName>
</protein>